<dbReference type="InterPro" id="IPR014054">
    <property type="entry name" value="Phage_regulatory_Rha"/>
</dbReference>
<accession>A0A7J5G7P0</accession>
<organism evidence="1 2">
    <name type="scientific">Phocaeicola vulgatus</name>
    <name type="common">Bacteroides vulgatus</name>
    <dbReference type="NCBI Taxonomy" id="821"/>
    <lineage>
        <taxon>Bacteria</taxon>
        <taxon>Pseudomonadati</taxon>
        <taxon>Bacteroidota</taxon>
        <taxon>Bacteroidia</taxon>
        <taxon>Bacteroidales</taxon>
        <taxon>Bacteroidaceae</taxon>
        <taxon>Phocaeicola</taxon>
    </lineage>
</organism>
<dbReference type="AlphaFoldDB" id="A0A7J5G7P0"/>
<dbReference type="Pfam" id="PF09669">
    <property type="entry name" value="Phage_pRha"/>
    <property type="match status" value="1"/>
</dbReference>
<protein>
    <submittedName>
        <fullName evidence="1">Rha family transcriptional regulator</fullName>
    </submittedName>
</protein>
<dbReference type="Proteomes" id="UP000470332">
    <property type="component" value="Unassembled WGS sequence"/>
</dbReference>
<proteinExistence type="predicted"/>
<evidence type="ECO:0000313" key="1">
    <source>
        <dbReference type="EMBL" id="KAB3863400.1"/>
    </source>
</evidence>
<comment type="caution">
    <text evidence="1">The sequence shown here is derived from an EMBL/GenBank/DDBJ whole genome shotgun (WGS) entry which is preliminary data.</text>
</comment>
<reference evidence="1 2" key="1">
    <citation type="journal article" date="2019" name="Nat. Med.">
        <title>A library of human gut bacterial isolates paired with longitudinal multiomics data enables mechanistic microbiome research.</title>
        <authorList>
            <person name="Poyet M."/>
            <person name="Groussin M."/>
            <person name="Gibbons S.M."/>
            <person name="Avila-Pacheco J."/>
            <person name="Jiang X."/>
            <person name="Kearney S.M."/>
            <person name="Perrotta A.R."/>
            <person name="Berdy B."/>
            <person name="Zhao S."/>
            <person name="Lieberman T.D."/>
            <person name="Swanson P.K."/>
            <person name="Smith M."/>
            <person name="Roesemann S."/>
            <person name="Alexander J.E."/>
            <person name="Rich S.A."/>
            <person name="Livny J."/>
            <person name="Vlamakis H."/>
            <person name="Clish C."/>
            <person name="Bullock K."/>
            <person name="Deik A."/>
            <person name="Scott J."/>
            <person name="Pierce K.A."/>
            <person name="Xavier R.J."/>
            <person name="Alm E.J."/>
        </authorList>
    </citation>
    <scope>NUCLEOTIDE SEQUENCE [LARGE SCALE GENOMIC DNA]</scope>
    <source>
        <strain evidence="1 2">BIOML-A9</strain>
    </source>
</reference>
<gene>
    <name evidence="1" type="ORF">GAS37_07565</name>
</gene>
<evidence type="ECO:0000313" key="2">
    <source>
        <dbReference type="Proteomes" id="UP000470332"/>
    </source>
</evidence>
<name>A0A7J5G7P0_PHOVU</name>
<dbReference type="EMBL" id="WCXA01000012">
    <property type="protein sequence ID" value="KAB3863400.1"/>
    <property type="molecule type" value="Genomic_DNA"/>
</dbReference>
<dbReference type="NCBIfam" id="TIGR02681">
    <property type="entry name" value="phage_pRha"/>
    <property type="match status" value="1"/>
</dbReference>
<sequence>MQTEIIKRNNSSSYEVDLIEVREGKAVTSSLVVAEYFGKAHKDVLRAIKSLECSELFRKRNFAPSEYDKKNGNVSKSYPMYYLTRDGFTFLAMGFTGKVAAQFKEAYINAFNEMEEMLRKNDCTKYAEKIFKSELNCFNKRLKETAKRIRDEKGFGYGVYGEIMAGVFDCDKLPFQERLRNIFSQIGNAYVEGYYLAGHYINADNQNKQIRKLISDFEGKLVEGFRIYPSI</sequence>